<dbReference type="EMBL" id="KI965517">
    <property type="protein sequence ID" value="EUD64272.1"/>
    <property type="molecule type" value="Genomic_DNA"/>
</dbReference>
<organism evidence="2 3">
    <name type="scientific">Plasmodium inui San Antonio 1</name>
    <dbReference type="NCBI Taxonomy" id="1237626"/>
    <lineage>
        <taxon>Eukaryota</taxon>
        <taxon>Sar</taxon>
        <taxon>Alveolata</taxon>
        <taxon>Apicomplexa</taxon>
        <taxon>Aconoidasida</taxon>
        <taxon>Haemosporida</taxon>
        <taxon>Plasmodiidae</taxon>
        <taxon>Plasmodium</taxon>
        <taxon>Plasmodium (Plasmodium)</taxon>
    </lineage>
</organism>
<proteinExistence type="predicted"/>
<feature type="compositionally biased region" description="Basic and acidic residues" evidence="1">
    <location>
        <begin position="1"/>
        <end position="15"/>
    </location>
</feature>
<feature type="region of interest" description="Disordered" evidence="1">
    <location>
        <begin position="1"/>
        <end position="52"/>
    </location>
</feature>
<sequence>MIKGREGQPNKESRNKYIRRLRKRKTRKSKRTEDLEIGRQEGGNRSTSPGLRYKCNQGWLKKNMIPIKISVQEESLTQEKRGVVLDTRNRNLQIKGLTGKTGTPGQISNNRPIRGKNPTAKESEA</sequence>
<dbReference type="VEuPathDB" id="PlasmoDB:C922_05338"/>
<feature type="compositionally biased region" description="Polar residues" evidence="1">
    <location>
        <begin position="100"/>
        <end position="111"/>
    </location>
</feature>
<gene>
    <name evidence="2" type="ORF">C922_05338</name>
</gene>
<evidence type="ECO:0000313" key="2">
    <source>
        <dbReference type="EMBL" id="EUD64272.1"/>
    </source>
</evidence>
<reference evidence="2 3" key="1">
    <citation type="submission" date="2013-02" db="EMBL/GenBank/DDBJ databases">
        <title>The Genome Sequence of Plasmodium inui San Antonio 1.</title>
        <authorList>
            <consortium name="The Broad Institute Genome Sequencing Platform"/>
            <consortium name="The Broad Institute Genome Sequencing Center for Infectious Disease"/>
            <person name="Neafsey D."/>
            <person name="Cheeseman I."/>
            <person name="Volkman S."/>
            <person name="Adams J."/>
            <person name="Walker B."/>
            <person name="Young S.K."/>
            <person name="Zeng Q."/>
            <person name="Gargeya S."/>
            <person name="Fitzgerald M."/>
            <person name="Haas B."/>
            <person name="Abouelleil A."/>
            <person name="Alvarado L."/>
            <person name="Arachchi H.M."/>
            <person name="Berlin A.M."/>
            <person name="Chapman S.B."/>
            <person name="Dewar J."/>
            <person name="Goldberg J."/>
            <person name="Griggs A."/>
            <person name="Gujja S."/>
            <person name="Hansen M."/>
            <person name="Howarth C."/>
            <person name="Imamovic A."/>
            <person name="Larimer J."/>
            <person name="McCowan C."/>
            <person name="Murphy C."/>
            <person name="Neiman D."/>
            <person name="Pearson M."/>
            <person name="Priest M."/>
            <person name="Roberts A."/>
            <person name="Saif S."/>
            <person name="Shea T."/>
            <person name="Sisk P."/>
            <person name="Sykes S."/>
            <person name="Wortman J."/>
            <person name="Nusbaum C."/>
            <person name="Birren B."/>
        </authorList>
    </citation>
    <scope>NUCLEOTIDE SEQUENCE [LARGE SCALE GENOMIC DNA]</scope>
    <source>
        <strain evidence="2 3">San Antonio 1</strain>
    </source>
</reference>
<accession>W6ZTN8</accession>
<name>W6ZTN8_9APIC</name>
<feature type="compositionally biased region" description="Basic residues" evidence="1">
    <location>
        <begin position="16"/>
        <end position="30"/>
    </location>
</feature>
<keyword evidence="3" id="KW-1185">Reference proteome</keyword>
<evidence type="ECO:0000256" key="1">
    <source>
        <dbReference type="SAM" id="MobiDB-lite"/>
    </source>
</evidence>
<protein>
    <submittedName>
        <fullName evidence="2">Uncharacterized protein</fullName>
    </submittedName>
</protein>
<dbReference type="GeneID" id="20040612"/>
<evidence type="ECO:0000313" key="3">
    <source>
        <dbReference type="Proteomes" id="UP000030640"/>
    </source>
</evidence>
<dbReference type="AlphaFoldDB" id="W6ZTN8"/>
<dbReference type="RefSeq" id="XP_008819131.1">
    <property type="nucleotide sequence ID" value="XM_008820909.1"/>
</dbReference>
<dbReference type="Proteomes" id="UP000030640">
    <property type="component" value="Unassembled WGS sequence"/>
</dbReference>
<feature type="region of interest" description="Disordered" evidence="1">
    <location>
        <begin position="95"/>
        <end position="125"/>
    </location>
</feature>